<evidence type="ECO:0000313" key="4">
    <source>
        <dbReference type="Proteomes" id="UP000317839"/>
    </source>
</evidence>
<evidence type="ECO:0008006" key="5">
    <source>
        <dbReference type="Google" id="ProtNLM"/>
    </source>
</evidence>
<organism evidence="3 4">
    <name type="scientific">Aliikangiella marina</name>
    <dbReference type="NCBI Taxonomy" id="1712262"/>
    <lineage>
        <taxon>Bacteria</taxon>
        <taxon>Pseudomonadati</taxon>
        <taxon>Pseudomonadota</taxon>
        <taxon>Gammaproteobacteria</taxon>
        <taxon>Oceanospirillales</taxon>
        <taxon>Pleioneaceae</taxon>
        <taxon>Aliikangiella</taxon>
    </lineage>
</organism>
<feature type="signal peptide" evidence="2">
    <location>
        <begin position="1"/>
        <end position="19"/>
    </location>
</feature>
<dbReference type="RefSeq" id="WP_142941713.1">
    <property type="nucleotide sequence ID" value="NZ_VIKR01000002.1"/>
</dbReference>
<dbReference type="Proteomes" id="UP000317839">
    <property type="component" value="Unassembled WGS sequence"/>
</dbReference>
<dbReference type="OrthoDB" id="1678364at2"/>
<evidence type="ECO:0000313" key="3">
    <source>
        <dbReference type="EMBL" id="TQV75096.1"/>
    </source>
</evidence>
<evidence type="ECO:0000256" key="1">
    <source>
        <dbReference type="SAM" id="MobiDB-lite"/>
    </source>
</evidence>
<comment type="caution">
    <text evidence="3">The sequence shown here is derived from an EMBL/GenBank/DDBJ whole genome shotgun (WGS) entry which is preliminary data.</text>
</comment>
<feature type="region of interest" description="Disordered" evidence="1">
    <location>
        <begin position="25"/>
        <end position="57"/>
    </location>
</feature>
<dbReference type="PROSITE" id="PS51257">
    <property type="entry name" value="PROKAR_LIPOPROTEIN"/>
    <property type="match status" value="1"/>
</dbReference>
<sequence>MNTKVLLIISLFSSSILMACQQKVESTSPENSSTAETNASTSATYKKEEKENNIEEANVKNILPYKGTIQYVDLEGGFFGITTDKGTKLLPMGLPKEYLQHGAIIEFSGEKDEDVMTIQQWGTPFKIKDIKLVKPGKPVNRGGKHELM</sequence>
<gene>
    <name evidence="3" type="ORF">FLL45_09140</name>
</gene>
<name>A0A545TD46_9GAMM</name>
<evidence type="ECO:0000256" key="2">
    <source>
        <dbReference type="SAM" id="SignalP"/>
    </source>
</evidence>
<protein>
    <recommendedName>
        <fullName evidence="5">Pilus assembly protein PilP</fullName>
    </recommendedName>
</protein>
<accession>A0A545TD46</accession>
<proteinExistence type="predicted"/>
<keyword evidence="2" id="KW-0732">Signal</keyword>
<dbReference type="EMBL" id="VIKR01000002">
    <property type="protein sequence ID" value="TQV75096.1"/>
    <property type="molecule type" value="Genomic_DNA"/>
</dbReference>
<feature type="chain" id="PRO_5021752479" description="Pilus assembly protein PilP" evidence="2">
    <location>
        <begin position="20"/>
        <end position="148"/>
    </location>
</feature>
<reference evidence="3 4" key="1">
    <citation type="submission" date="2019-06" db="EMBL/GenBank/DDBJ databases">
        <title>Draft genome of Aliikangiella marina GYP-15.</title>
        <authorList>
            <person name="Wang G."/>
        </authorList>
    </citation>
    <scope>NUCLEOTIDE SEQUENCE [LARGE SCALE GENOMIC DNA]</scope>
    <source>
        <strain evidence="3 4">GYP-15</strain>
    </source>
</reference>
<feature type="compositionally biased region" description="Low complexity" evidence="1">
    <location>
        <begin position="30"/>
        <end position="44"/>
    </location>
</feature>
<dbReference type="AlphaFoldDB" id="A0A545TD46"/>
<keyword evidence="4" id="KW-1185">Reference proteome</keyword>